<name>A0A0F9JFM4_9ZZZZ</name>
<evidence type="ECO:0008006" key="3">
    <source>
        <dbReference type="Google" id="ProtNLM"/>
    </source>
</evidence>
<reference evidence="2" key="1">
    <citation type="journal article" date="2015" name="Nature">
        <title>Complex archaea that bridge the gap between prokaryotes and eukaryotes.</title>
        <authorList>
            <person name="Spang A."/>
            <person name="Saw J.H."/>
            <person name="Jorgensen S.L."/>
            <person name="Zaremba-Niedzwiedzka K."/>
            <person name="Martijn J."/>
            <person name="Lind A.E."/>
            <person name="van Eijk R."/>
            <person name="Schleper C."/>
            <person name="Guy L."/>
            <person name="Ettema T.J."/>
        </authorList>
    </citation>
    <scope>NUCLEOTIDE SEQUENCE</scope>
</reference>
<comment type="caution">
    <text evidence="2">The sequence shown here is derived from an EMBL/GenBank/DDBJ whole genome shotgun (WGS) entry which is preliminary data.</text>
</comment>
<sequence>MRDEDRADKLAKAIEEMVQGHTPEGLDDEELDELLQIAKIRFDAGQLAARAGAEAQPEVLKRLMARLGSLQEGDNREPDGLPTASVSAGEIASGDRDPEQLDVQELQHIVGLRHRMAERAATISESHREAVWQRVQASIQAELSEKRGLFRWPFRRRDRAADDFSAALDRMILGQPIWEDQDSKLAGLIRVARVRRAAAETANAGFVDQQARVWARIRPRLMAHLNRTWRSPIFQRQGVAPWPKLAAAGAVIALVIAALGPIPATGLAHHPAAGFARFVGGHIGVAETSAPPTVPPVTEVIEGNNTTAAQASTLLGQTVYTPTFMPAGYHETSSRYFSGAILAESGGVFILAYENSGMRGDSETILIFQEHTSSSSIAVEQGFAQDIRLSNGTPATWISGTWRPIDSTLTWGEGDALTIIFDLGGLRTVIQATDSSLPLQDIVAIADGLAQQATPD</sequence>
<dbReference type="AlphaFoldDB" id="A0A0F9JFM4"/>
<organism evidence="2">
    <name type="scientific">marine sediment metagenome</name>
    <dbReference type="NCBI Taxonomy" id="412755"/>
    <lineage>
        <taxon>unclassified sequences</taxon>
        <taxon>metagenomes</taxon>
        <taxon>ecological metagenomes</taxon>
    </lineage>
</organism>
<protein>
    <recommendedName>
        <fullName evidence="3">DUF4367 domain-containing protein</fullName>
    </recommendedName>
</protein>
<dbReference type="EMBL" id="LAZR01010133">
    <property type="protein sequence ID" value="KKM68639.1"/>
    <property type="molecule type" value="Genomic_DNA"/>
</dbReference>
<proteinExistence type="predicted"/>
<accession>A0A0F9JFM4</accession>
<evidence type="ECO:0000313" key="2">
    <source>
        <dbReference type="EMBL" id="KKM68639.1"/>
    </source>
</evidence>
<evidence type="ECO:0000256" key="1">
    <source>
        <dbReference type="SAM" id="MobiDB-lite"/>
    </source>
</evidence>
<feature type="region of interest" description="Disordered" evidence="1">
    <location>
        <begin position="70"/>
        <end position="98"/>
    </location>
</feature>
<gene>
    <name evidence="2" type="ORF">LCGC14_1458910</name>
</gene>